<dbReference type="OrthoDB" id="1935234at2759"/>
<gene>
    <name evidence="10" type="ORF">PHPALM_10339</name>
</gene>
<evidence type="ECO:0000256" key="4">
    <source>
        <dbReference type="ARBA" id="ARBA00022737"/>
    </source>
</evidence>
<dbReference type="Proteomes" id="UP000237271">
    <property type="component" value="Unassembled WGS sequence"/>
</dbReference>
<dbReference type="EMBL" id="NCKW01005417">
    <property type="protein sequence ID" value="POM72883.1"/>
    <property type="molecule type" value="Genomic_DNA"/>
</dbReference>
<dbReference type="Pfam" id="PF23409">
    <property type="entry name" value="Beta-prop_EML"/>
    <property type="match status" value="1"/>
</dbReference>
<feature type="repeat" description="WD" evidence="8">
    <location>
        <begin position="292"/>
        <end position="333"/>
    </location>
</feature>
<evidence type="ECO:0000256" key="2">
    <source>
        <dbReference type="ARBA" id="ARBA00022490"/>
    </source>
</evidence>
<dbReference type="AlphaFoldDB" id="A0A2P4Y529"/>
<dbReference type="PROSITE" id="PS50082">
    <property type="entry name" value="WD_REPEATS_2"/>
    <property type="match status" value="1"/>
</dbReference>
<evidence type="ECO:0000259" key="9">
    <source>
        <dbReference type="Pfam" id="PF23409"/>
    </source>
</evidence>
<proteinExistence type="predicted"/>
<evidence type="ECO:0000256" key="7">
    <source>
        <dbReference type="ARBA" id="ARBA00023273"/>
    </source>
</evidence>
<dbReference type="InterPro" id="IPR001680">
    <property type="entry name" value="WD40_rpt"/>
</dbReference>
<dbReference type="GO" id="GO:0005930">
    <property type="term" value="C:axoneme"/>
    <property type="evidence" value="ECO:0007669"/>
    <property type="project" value="UniProtKB-SubCell"/>
</dbReference>
<dbReference type="InterPro" id="IPR015943">
    <property type="entry name" value="WD40/YVTN_repeat-like_dom_sf"/>
</dbReference>
<protein>
    <submittedName>
        <fullName evidence="10">Phytophthora infestans Avirulence-associated protein 3.4F-A</fullName>
    </submittedName>
</protein>
<evidence type="ECO:0000256" key="1">
    <source>
        <dbReference type="ARBA" id="ARBA00004430"/>
    </source>
</evidence>
<keyword evidence="2" id="KW-0963">Cytoplasm</keyword>
<keyword evidence="7" id="KW-0966">Cell projection</keyword>
<dbReference type="PANTHER" id="PTHR14885:SF3">
    <property type="entry name" value="CILIA- AND FLAGELLA-ASSOCIATED PROTEIN 44"/>
    <property type="match status" value="1"/>
</dbReference>
<accession>A0A2P4Y529</accession>
<keyword evidence="4" id="KW-0677">Repeat</keyword>
<dbReference type="InterPro" id="IPR055439">
    <property type="entry name" value="Beta-prop_EML_1st"/>
</dbReference>
<feature type="domain" description="EML-like first beta-propeller" evidence="9">
    <location>
        <begin position="115"/>
        <end position="326"/>
    </location>
</feature>
<keyword evidence="11" id="KW-1185">Reference proteome</keyword>
<dbReference type="PANTHER" id="PTHR14885">
    <property type="entry name" value="CILIA- AND FLAGELLA-ASSOCIATED PROTEIN 43-RELATED"/>
    <property type="match status" value="1"/>
</dbReference>
<evidence type="ECO:0000256" key="5">
    <source>
        <dbReference type="ARBA" id="ARBA00023054"/>
    </source>
</evidence>
<dbReference type="InterPro" id="IPR036322">
    <property type="entry name" value="WD40_repeat_dom_sf"/>
</dbReference>
<keyword evidence="3 8" id="KW-0853">WD repeat</keyword>
<evidence type="ECO:0000256" key="6">
    <source>
        <dbReference type="ARBA" id="ARBA00023212"/>
    </source>
</evidence>
<reference evidence="10 11" key="1">
    <citation type="journal article" date="2017" name="Genome Biol. Evol.">
        <title>Phytophthora megakarya and P. palmivora, closely related causal agents of cacao black pod rot, underwent increases in genome sizes and gene numbers by different mechanisms.</title>
        <authorList>
            <person name="Ali S.S."/>
            <person name="Shao J."/>
            <person name="Lary D.J."/>
            <person name="Kronmiller B."/>
            <person name="Shen D."/>
            <person name="Strem M.D."/>
            <person name="Amoako-Attah I."/>
            <person name="Akrofi A.Y."/>
            <person name="Begoude B.A."/>
            <person name="Ten Hoopen G.M."/>
            <person name="Coulibaly K."/>
            <person name="Kebe B.I."/>
            <person name="Melnick R.L."/>
            <person name="Guiltinan M.J."/>
            <person name="Tyler B.M."/>
            <person name="Meinhardt L.W."/>
            <person name="Bailey B.A."/>
        </authorList>
    </citation>
    <scope>NUCLEOTIDE SEQUENCE [LARGE SCALE GENOMIC DNA]</scope>
    <source>
        <strain evidence="11">sbr112.9</strain>
    </source>
</reference>
<comment type="subcellular location">
    <subcellularLocation>
        <location evidence="1">Cytoplasm</location>
        <location evidence="1">Cytoskeleton</location>
        <location evidence="1">Cilium axoneme</location>
    </subcellularLocation>
</comment>
<evidence type="ECO:0000256" key="3">
    <source>
        <dbReference type="ARBA" id="ARBA00022574"/>
    </source>
</evidence>
<organism evidence="10 11">
    <name type="scientific">Phytophthora palmivora</name>
    <dbReference type="NCBI Taxonomy" id="4796"/>
    <lineage>
        <taxon>Eukaryota</taxon>
        <taxon>Sar</taxon>
        <taxon>Stramenopiles</taxon>
        <taxon>Oomycota</taxon>
        <taxon>Peronosporomycetes</taxon>
        <taxon>Peronosporales</taxon>
        <taxon>Peronosporaceae</taxon>
        <taxon>Phytophthora</taxon>
    </lineage>
</organism>
<keyword evidence="5" id="KW-0175">Coiled coil</keyword>
<dbReference type="SMART" id="SM00320">
    <property type="entry name" value="WD40"/>
    <property type="match status" value="4"/>
</dbReference>
<evidence type="ECO:0000313" key="10">
    <source>
        <dbReference type="EMBL" id="POM72883.1"/>
    </source>
</evidence>
<evidence type="ECO:0000256" key="8">
    <source>
        <dbReference type="PROSITE-ProRule" id="PRU00221"/>
    </source>
</evidence>
<comment type="caution">
    <text evidence="10">The sequence shown here is derived from an EMBL/GenBank/DDBJ whole genome shotgun (WGS) entry which is preliminary data.</text>
</comment>
<dbReference type="PROSITE" id="PS50294">
    <property type="entry name" value="WD_REPEATS_REGION"/>
    <property type="match status" value="1"/>
</dbReference>
<evidence type="ECO:0000313" key="11">
    <source>
        <dbReference type="Proteomes" id="UP000237271"/>
    </source>
</evidence>
<name>A0A2P4Y529_9STRA</name>
<dbReference type="SUPFAM" id="SSF50978">
    <property type="entry name" value="WD40 repeat-like"/>
    <property type="match status" value="1"/>
</dbReference>
<keyword evidence="6" id="KW-0206">Cytoskeleton</keyword>
<sequence length="409" mass="44713">MEVEDDGVPLETYQELHDESEVEAPDYSLSELVRPLANWEISRDHLVFADMCGLDTGKRHILHIIERSKAGEHGGVLLVAAGNTVQLITIAPKATVSGSNVQHRRYVFGFGGSGIGSLAVHPSGEFFAVGEKGVKPNISIYRYPQITVSHVLRNGTDRAYASAEFSKDGDTLASVGSAPDFLLTVWNWREEQTVLRCKAFGQDVFSVRFAPTDSGFLATSGVGHIRLWKMAATFTGLKLQGDIGKFGKSELSDIEAFCVLPDKKVLSGTERGVLLLWDGNFIKCEILTSRRHFPHAGTINVVDYDEDDGHIVTAGKDGYVRFWSFDSIDSADVAADETVALVPMKRQVLVQPQMDIRAVVKEETGRYLLQDGVGGVHLLVLTGNDEHQIELDYVSNDTGRATGITSSLC</sequence>
<dbReference type="Gene3D" id="2.130.10.10">
    <property type="entry name" value="YVTN repeat-like/Quinoprotein amine dehydrogenase"/>
    <property type="match status" value="1"/>
</dbReference>